<dbReference type="InterPro" id="IPR001460">
    <property type="entry name" value="PCN-bd_Tpept"/>
</dbReference>
<sequence length="545" mass="55637">MNGAAKGAIVGGVFLAMVGGAGYGVYALVGDGGHDGGNGAADTAVKAEKGSGPVTDKEAAQTAKAFLAAWAAGDAQGAAELTNNVQAAQSAVAGYRATAYVSKAVITPGTQTGTTIPFAVAAEVTYQGATKPLAYESKLTVVRGLTSGKPLVDWQPSVIHPQLQKDEKLRAGAPAAPPVKAVDRNGEELSAEKYPSLRPVLDQLRQTYGGKAGGKPGAELWIEPAAQDAPKRTLLTLVEGEPSTLKTYLDAKVQAAAEKAVAKYPESSVVAVQTGNGHVLAVANNRKDGFNAAMEGRRAPGSTMKVVTAAMLIDRGKAAADKSAECTKEASWGGRTFHNLNNFELPGANFATSFAKSCNTAFIKQIDDVDDDSALAKEAREVFGLGLDNWKTGIRSADGQVPDAKGAEAAAEYIGQGRITMNPLNVASFTATARSGAFHQPLLVPPELDGRPIAQAARQMKPSVQQQLVRMMKLTATSGTAAQAMSSVGGDKGAKTGSAEVDGAGSPDSWFTGYSGDVAAAAMVEAGGHGGDAAGPLVAAVLNAS</sequence>
<dbReference type="GO" id="GO:0046677">
    <property type="term" value="P:response to antibiotic"/>
    <property type="evidence" value="ECO:0007669"/>
    <property type="project" value="InterPro"/>
</dbReference>
<dbReference type="AlphaFoldDB" id="A0A5J6J970"/>
<dbReference type="KEGG" id="svn:CP980_20015"/>
<evidence type="ECO:0000313" key="4">
    <source>
        <dbReference type="EMBL" id="QEV47075.1"/>
    </source>
</evidence>
<name>A0A5J6J970_STRVI</name>
<dbReference type="GO" id="GO:0071972">
    <property type="term" value="F:peptidoglycan L,D-transpeptidase activity"/>
    <property type="evidence" value="ECO:0007669"/>
    <property type="project" value="TreeGrafter"/>
</dbReference>
<dbReference type="InterPro" id="IPR012338">
    <property type="entry name" value="Beta-lactam/transpept-like"/>
</dbReference>
<feature type="region of interest" description="Disordered" evidence="1">
    <location>
        <begin position="485"/>
        <end position="504"/>
    </location>
</feature>
<reference evidence="4 5" key="1">
    <citation type="submission" date="2017-09" db="EMBL/GenBank/DDBJ databases">
        <authorList>
            <person name="Lee N."/>
            <person name="Cho B.-K."/>
        </authorList>
    </citation>
    <scope>NUCLEOTIDE SEQUENCE [LARGE SCALE GENOMIC DNA]</scope>
    <source>
        <strain evidence="4 5">ATCC 27476</strain>
    </source>
</reference>
<dbReference type="Pfam" id="PF05223">
    <property type="entry name" value="MecA_N"/>
    <property type="match status" value="1"/>
</dbReference>
<protein>
    <submittedName>
        <fullName evidence="4">Penicillin-binding protein</fullName>
    </submittedName>
</protein>
<keyword evidence="5" id="KW-1185">Reference proteome</keyword>
<dbReference type="Proteomes" id="UP000325563">
    <property type="component" value="Chromosome"/>
</dbReference>
<evidence type="ECO:0000313" key="5">
    <source>
        <dbReference type="Proteomes" id="UP000325563"/>
    </source>
</evidence>
<dbReference type="GO" id="GO:0008658">
    <property type="term" value="F:penicillin binding"/>
    <property type="evidence" value="ECO:0007669"/>
    <property type="project" value="InterPro"/>
</dbReference>
<dbReference type="GeneID" id="95612827"/>
<evidence type="ECO:0000259" key="3">
    <source>
        <dbReference type="Pfam" id="PF05223"/>
    </source>
</evidence>
<dbReference type="Gene3D" id="3.40.710.10">
    <property type="entry name" value="DD-peptidase/beta-lactamase superfamily"/>
    <property type="match status" value="1"/>
</dbReference>
<evidence type="ECO:0000256" key="1">
    <source>
        <dbReference type="SAM" id="MobiDB-lite"/>
    </source>
</evidence>
<dbReference type="InterPro" id="IPR007887">
    <property type="entry name" value="MecA_N"/>
</dbReference>
<proteinExistence type="predicted"/>
<organism evidence="4 5">
    <name type="scientific">Streptomyces vinaceus</name>
    <dbReference type="NCBI Taxonomy" id="1960"/>
    <lineage>
        <taxon>Bacteria</taxon>
        <taxon>Bacillati</taxon>
        <taxon>Actinomycetota</taxon>
        <taxon>Actinomycetes</taxon>
        <taxon>Kitasatosporales</taxon>
        <taxon>Streptomycetaceae</taxon>
        <taxon>Streptomyces</taxon>
    </lineage>
</organism>
<dbReference type="PANTHER" id="PTHR30627:SF24">
    <property type="entry name" value="PENICILLIN-BINDING PROTEIN 4B"/>
    <property type="match status" value="1"/>
</dbReference>
<evidence type="ECO:0000259" key="2">
    <source>
        <dbReference type="Pfam" id="PF00905"/>
    </source>
</evidence>
<accession>A0A5J6J970</accession>
<dbReference type="PANTHER" id="PTHR30627">
    <property type="entry name" value="PEPTIDOGLYCAN D,D-TRANSPEPTIDASE"/>
    <property type="match status" value="1"/>
</dbReference>
<dbReference type="SUPFAM" id="SSF56601">
    <property type="entry name" value="beta-lactamase/transpeptidase-like"/>
    <property type="match status" value="1"/>
</dbReference>
<dbReference type="GO" id="GO:0071555">
    <property type="term" value="P:cell wall organization"/>
    <property type="evidence" value="ECO:0007669"/>
    <property type="project" value="TreeGrafter"/>
</dbReference>
<feature type="domain" description="NTF2-like N-terminal transpeptidase" evidence="3">
    <location>
        <begin position="59"/>
        <end position="166"/>
    </location>
</feature>
<gene>
    <name evidence="4" type="ORF">CP980_20015</name>
</gene>
<feature type="domain" description="Penicillin-binding protein transpeptidase" evidence="2">
    <location>
        <begin position="268"/>
        <end position="542"/>
    </location>
</feature>
<dbReference type="EMBL" id="CP023692">
    <property type="protein sequence ID" value="QEV47075.1"/>
    <property type="molecule type" value="Genomic_DNA"/>
</dbReference>
<dbReference type="GO" id="GO:0005886">
    <property type="term" value="C:plasma membrane"/>
    <property type="evidence" value="ECO:0007669"/>
    <property type="project" value="TreeGrafter"/>
</dbReference>
<dbReference type="InterPro" id="IPR050515">
    <property type="entry name" value="Beta-lactam/transpept"/>
</dbReference>
<dbReference type="RefSeq" id="WP_150528746.1">
    <property type="nucleotide sequence ID" value="NZ_BNBW01000011.1"/>
</dbReference>
<dbReference type="Pfam" id="PF00905">
    <property type="entry name" value="Transpeptidase"/>
    <property type="match status" value="1"/>
</dbReference>